<evidence type="ECO:0000313" key="7">
    <source>
        <dbReference type="EMBL" id="CAC5385173.1"/>
    </source>
</evidence>
<feature type="region of interest" description="Disordered" evidence="5">
    <location>
        <begin position="1597"/>
        <end position="1631"/>
    </location>
</feature>
<dbReference type="EC" id="3.4.22.49" evidence="2"/>
<dbReference type="EMBL" id="CACVKT020003690">
    <property type="protein sequence ID" value="CAC5385173.1"/>
    <property type="molecule type" value="Genomic_DNA"/>
</dbReference>
<dbReference type="PROSITE" id="PS51700">
    <property type="entry name" value="SEPARIN"/>
    <property type="match status" value="1"/>
</dbReference>
<evidence type="ECO:0000313" key="8">
    <source>
        <dbReference type="Proteomes" id="UP000507470"/>
    </source>
</evidence>
<feature type="compositionally biased region" description="Basic and acidic residues" evidence="5">
    <location>
        <begin position="1200"/>
        <end position="1212"/>
    </location>
</feature>
<evidence type="ECO:0000256" key="4">
    <source>
        <dbReference type="ARBA" id="ARBA00022829"/>
    </source>
</evidence>
<dbReference type="GO" id="GO:0051307">
    <property type="term" value="P:meiotic chromosome separation"/>
    <property type="evidence" value="ECO:0007669"/>
    <property type="project" value="TreeGrafter"/>
</dbReference>
<sequence>MPQQSSNRQSVILEKLKSGNADSIDKDVTEFLSPALNATKVSTDLLEAVEECYRFYRQARDKIVLNEALAIPKLLYHILTKIPVKGFQKYIISLCNYLYDELVLVSDCKNDMASTIVSNTYSRLWNLAIKQEQEIEGHDWEILQLRHLILKILLLKPGTANSVTEKLVLALTRFEKMILQKEKILDETSFPVVDLVADTLTCLHNHKLTIGEELSPLLLHQFLLKLGTQYDIKKAIKYTMTDISLWSVLYQENTEIYNIYRILYYYGNQIFVWMYSNNKEKAEKNFPVQLGKEPEQIAETLPKIVESISHDRLYIVIDILLIVIRYVEKTDLQTDRLLSVLKTLSKINQVLLKWKPEQDKQAKIIIDLVQTQMKILFNYIKSSSDKEEFRRLIDVCEDITQSYSTLLQDPESKGKDHDRHYCGYLVSKLAQMCFEKNLFQMAIVFYKIACLQLNLYVNSDNTLKQTRMDEVCLGRKYISLAEIYLEYGDTYAAIEAIISCVLVHPSHVIHAVKVWVKVKKDLIKNGSEEMNRKTFGQSVFEQDKTVDLCILLKAENDMFKSTRKRFYPAEIEILQQLIIEAANQPLIKGKALLEIALVHWQSGLKGNRDILEYLKQAESVLVCIKNSHEVLGQVYLWQYVINHEEMSAQILSSIDIEVPKAEPGEEHETVIAGTPSVYMTVVKEKEATELLDKAVALWDTLGDDINDASMLLQSIMTCARVYQLLRKHDMQLHVIKMYHKLADKFVCTVTSDATSLLIESLISVGMVSDAEQFIESMDDWDQQKWKEQTTHCQIAKCCYKLCSQQYEEGLSILNEVLSVISAQNKTWTVSVLEGKAKRLMSQFLTFPHKVKSDYSLDYAYEAVRFHTGVVQFLLGKEFLCKDADTSKGNSVDRWTALIEVLESLYNLGYLYFHIGEAREAKCYLKEGWKIARYFGLPSWNIKFSTEIAKLHSTSDKGEEAVKYLSEIYKVLSPTTTTEPPAAEILVPECINHILEQNLCYCCNDNLLLILNLVPMVTEVYIVMEHDNEAILMLEKMELAVRRLIKEKNHGNNFKNFVMMKELNFLHMEILTYIAELCMNQDMSRSQQLVKQGEDISGSVQSNFVTQSRLKLCQSLCGFNQQCFHRSSSDCDTVTVKCVSTEDLFDCLPVVNLSKKFEKMSVKNKNEVENTSKQILAKKNIGRKEKTQSIEFDTDAMETNVENHDNVKTENVKSVKKTRREPTKNKPKKLSIDEQDNGEVLISHKNTVENTEKNVVDDSEDISSIKEKLQKKPKLKKNSKLRNVTEFSTVANEAMETPSKTQPKLLMKTPRSVCSRKAVLDLIMDSDEDDIKPLTSVKKKRPGSKRQSAQKSSSSNKDIYKFSDEENTTKSGDVKNKKGSVRCKSVGSRKGKVGNEQTIDVETTRHSISDDTSVDVEITSPKTKSNKKESKIPRPTAKSKNQVSKNKTRSKSKMVDVDGQSIENARLKQDENESKLCDIYEFNENEEEKTICKNANVKKNCKKTETTRTRRLQRSKVDCTEKTRSDSESEDEKLFRMDDSLTVKDDESEMIDTDLGEDVSFSVQSQDDVYEYDNLIIHEVTENDEISLNESIEIFRGDNKAGKGTRKGRTQKKAEKEVGGSEEQASGETTEVLRSSKLLKRSQVKSEKVVKIDSVPKTDSQTSNNQLIQTLEEAYKQVQHLPSPPVYSSICHMLALQYMDSFPLKAAFYLAESIAVTFRHQSLVNASRKIRKSSKLNESTEAVVRENASAEVNNLQKSREILHFNKTEEEFKTMMTQIPEDWSVCQISVISHSTPAVIMISRLDREGQPIVVQLPGFNAEQGREILLEFSTIINESRETMKITEKNDWWKLRRGLDTRLQTLLDNMEKFWLGRWKFLLLGNPVGVSADDLYQMTEDIMKMLAELSDQPINRAVIRSLLQSGNILTIDQLNQVLTNLTDADEVSEVSKAVTQFWNKHIPSDVKRHHVILLLDKMLQHLPWENLPILRCHSLSRLPSLYHMINYLSQTVENTGVSIVDKQKVYYVLNPDNNLPATQETFQDWFLKTKGWQGIVGKPPTAEQYKAALTQYDLLVYCGHGNGNKYLNGDDLQQLKCRAAVFLMGCSSGQLQTRGQLEASGMMLNYFLANCPCIVSNLWDVTDKDIDRFLEHLLQSCLSDKPCDVLSKISTAREACRLPFLIGAAPVVYGFPIVTRVDKSS</sequence>
<dbReference type="PANTHER" id="PTHR12792">
    <property type="entry name" value="EXTRA SPINDLE POLES 1-RELATED"/>
    <property type="match status" value="1"/>
</dbReference>
<dbReference type="InterPro" id="IPR030397">
    <property type="entry name" value="SEPARIN_core_dom"/>
</dbReference>
<evidence type="ECO:0000256" key="2">
    <source>
        <dbReference type="ARBA" id="ARBA00012489"/>
    </source>
</evidence>
<dbReference type="OrthoDB" id="6108878at2759"/>
<dbReference type="GO" id="GO:0006508">
    <property type="term" value="P:proteolysis"/>
    <property type="evidence" value="ECO:0007669"/>
    <property type="project" value="InterPro"/>
</dbReference>
<feature type="domain" description="Peptidase C50" evidence="6">
    <location>
        <begin position="2016"/>
        <end position="2111"/>
    </location>
</feature>
<dbReference type="Proteomes" id="UP000507470">
    <property type="component" value="Unassembled WGS sequence"/>
</dbReference>
<keyword evidence="3 7" id="KW-0378">Hydrolase</keyword>
<keyword evidence="4" id="KW-0159">Chromosome partition</keyword>
<feature type="region of interest" description="Disordered" evidence="5">
    <location>
        <begin position="1200"/>
        <end position="1235"/>
    </location>
</feature>
<dbReference type="GO" id="GO:0005737">
    <property type="term" value="C:cytoplasm"/>
    <property type="evidence" value="ECO:0007669"/>
    <property type="project" value="TreeGrafter"/>
</dbReference>
<feature type="region of interest" description="Disordered" evidence="5">
    <location>
        <begin position="1332"/>
        <end position="1457"/>
    </location>
</feature>
<feature type="compositionally biased region" description="Basic and acidic residues" evidence="5">
    <location>
        <begin position="1357"/>
        <end position="1375"/>
    </location>
</feature>
<accession>A0A6J8BMZ4</accession>
<feature type="compositionally biased region" description="Low complexity" evidence="5">
    <location>
        <begin position="1344"/>
        <end position="1354"/>
    </location>
</feature>
<organism evidence="7 8">
    <name type="scientific">Mytilus coruscus</name>
    <name type="common">Sea mussel</name>
    <dbReference type="NCBI Taxonomy" id="42192"/>
    <lineage>
        <taxon>Eukaryota</taxon>
        <taxon>Metazoa</taxon>
        <taxon>Spiralia</taxon>
        <taxon>Lophotrochozoa</taxon>
        <taxon>Mollusca</taxon>
        <taxon>Bivalvia</taxon>
        <taxon>Autobranchia</taxon>
        <taxon>Pteriomorphia</taxon>
        <taxon>Mytilida</taxon>
        <taxon>Mytiloidea</taxon>
        <taxon>Mytilidae</taxon>
        <taxon>Mytilinae</taxon>
        <taxon>Mytilus</taxon>
    </lineage>
</organism>
<dbReference type="GO" id="GO:0005634">
    <property type="term" value="C:nucleus"/>
    <property type="evidence" value="ECO:0007669"/>
    <property type="project" value="InterPro"/>
</dbReference>
<dbReference type="InterPro" id="IPR005314">
    <property type="entry name" value="Peptidase_C50"/>
</dbReference>
<name>A0A6J8BMZ4_MYTCO</name>
<evidence type="ECO:0000256" key="5">
    <source>
        <dbReference type="SAM" id="MobiDB-lite"/>
    </source>
</evidence>
<feature type="compositionally biased region" description="Basic residues" evidence="5">
    <location>
        <begin position="1376"/>
        <end position="1391"/>
    </location>
</feature>
<dbReference type="Pfam" id="PF03568">
    <property type="entry name" value="Separin_C"/>
    <property type="match status" value="1"/>
</dbReference>
<dbReference type="PANTHER" id="PTHR12792:SF0">
    <property type="entry name" value="SEPARIN"/>
    <property type="match status" value="1"/>
</dbReference>
<feature type="compositionally biased region" description="Polar residues" evidence="5">
    <location>
        <begin position="1622"/>
        <end position="1631"/>
    </location>
</feature>
<evidence type="ECO:0000256" key="3">
    <source>
        <dbReference type="ARBA" id="ARBA00022801"/>
    </source>
</evidence>
<keyword evidence="8" id="KW-1185">Reference proteome</keyword>
<reference evidence="7 8" key="1">
    <citation type="submission" date="2020-06" db="EMBL/GenBank/DDBJ databases">
        <authorList>
            <person name="Li R."/>
            <person name="Bekaert M."/>
        </authorList>
    </citation>
    <scope>NUCLEOTIDE SEQUENCE [LARGE SCALE GENOMIC DNA]</scope>
    <source>
        <strain evidence="8">wild</strain>
    </source>
</reference>
<protein>
    <recommendedName>
        <fullName evidence="2">separase</fullName>
        <ecNumber evidence="2">3.4.22.49</ecNumber>
    </recommendedName>
</protein>
<proteinExistence type="predicted"/>
<gene>
    <name evidence="7" type="ORF">MCOR_20746</name>
</gene>
<evidence type="ECO:0000256" key="1">
    <source>
        <dbReference type="ARBA" id="ARBA00000451"/>
    </source>
</evidence>
<dbReference type="GO" id="GO:0004197">
    <property type="term" value="F:cysteine-type endopeptidase activity"/>
    <property type="evidence" value="ECO:0007669"/>
    <property type="project" value="InterPro"/>
</dbReference>
<comment type="catalytic activity">
    <reaction evidence="1">
        <text>All bonds known to be hydrolyzed by this endopeptidase have arginine in P1 and an acidic residue in P4. P6 is often occupied by an acidic residue or by a hydroxy-amino-acid residue, the phosphorylation of which enhances cleavage.</text>
        <dbReference type="EC" id="3.4.22.49"/>
    </reaction>
</comment>
<dbReference type="GO" id="GO:0005813">
    <property type="term" value="C:centrosome"/>
    <property type="evidence" value="ECO:0007669"/>
    <property type="project" value="TreeGrafter"/>
</dbReference>
<feature type="compositionally biased region" description="Basic residues" evidence="5">
    <location>
        <begin position="1213"/>
        <end position="1228"/>
    </location>
</feature>
<dbReference type="GO" id="GO:0072686">
    <property type="term" value="C:mitotic spindle"/>
    <property type="evidence" value="ECO:0007669"/>
    <property type="project" value="TreeGrafter"/>
</dbReference>
<evidence type="ECO:0000259" key="6">
    <source>
        <dbReference type="PROSITE" id="PS51700"/>
    </source>
</evidence>